<dbReference type="SUPFAM" id="SSF51445">
    <property type="entry name" value="(Trans)glycosidases"/>
    <property type="match status" value="1"/>
</dbReference>
<evidence type="ECO:0008006" key="4">
    <source>
        <dbReference type="Google" id="ProtNLM"/>
    </source>
</evidence>
<dbReference type="PROSITE" id="PS51257">
    <property type="entry name" value="PROKAR_LIPOPROTEIN"/>
    <property type="match status" value="1"/>
</dbReference>
<dbReference type="eggNOG" id="COG3664">
    <property type="taxonomic scope" value="Bacteria"/>
</dbReference>
<dbReference type="InterPro" id="IPR051923">
    <property type="entry name" value="Glycosyl_Hydrolase_39"/>
</dbReference>
<evidence type="ECO:0000313" key="2">
    <source>
        <dbReference type="EMBL" id="ABU59918.1"/>
    </source>
</evidence>
<gene>
    <name evidence="2" type="ordered locus">Rcas_3882</name>
</gene>
<protein>
    <recommendedName>
        <fullName evidence="4">Glycoside hydrolase family 5 domain-containing protein</fullName>
    </recommendedName>
</protein>
<dbReference type="CAZy" id="GH39">
    <property type="family name" value="Glycoside Hydrolase Family 39"/>
</dbReference>
<dbReference type="PANTHER" id="PTHR12631:SF10">
    <property type="entry name" value="BETA-XYLOSIDASE-LIKE PROTEIN-RELATED"/>
    <property type="match status" value="1"/>
</dbReference>
<keyword evidence="3" id="KW-1185">Reference proteome</keyword>
<dbReference type="InterPro" id="IPR017853">
    <property type="entry name" value="GH"/>
</dbReference>
<dbReference type="AlphaFoldDB" id="A7NQS2"/>
<proteinExistence type="predicted"/>
<evidence type="ECO:0000313" key="3">
    <source>
        <dbReference type="Proteomes" id="UP000000263"/>
    </source>
</evidence>
<sequence>MRKASSAMHRSNMCVLSWIARYGFIIALLAACGSATTNPLTRPDIDEVRPTTAAQPTLTTAPTPTRAPVSGTPQPRFLRTSALQFGVVAHLYYTDRSRVLMLTKIAGFDWVRQQVHWKDIEAAPGVYYWDELDHIVADVSASNLKLLVNIVQSPPFYPPGNGGKPRDPKVMGNFVAAMVERYGDRIAAIEIWNEPNLAVENGGRVTPEDPGRYVEILAECYRRIKAINPNIYVLAAAPASTGVFDPERAIPDIEYLRAMYTYKNGMIRDYFDAQAAHPGGAANSPDWLYPESPGNRPAWNDHPTHYFRHVENVRALMIEHGLGDRQIWITEYGWATPNTTPGFEFGNLMTFDDQADYIVRAITRVYEQYRDEEGRPWVGAMFLWNMNFAVLWGAQGNPNHEQASFSLLNPDWSPRPAFIALQGLHQRLKVSQGRSP</sequence>
<organism evidence="2 3">
    <name type="scientific">Roseiflexus castenholzii (strain DSM 13941 / HLO8)</name>
    <dbReference type="NCBI Taxonomy" id="383372"/>
    <lineage>
        <taxon>Bacteria</taxon>
        <taxon>Bacillati</taxon>
        <taxon>Chloroflexota</taxon>
        <taxon>Chloroflexia</taxon>
        <taxon>Chloroflexales</taxon>
        <taxon>Roseiflexineae</taxon>
        <taxon>Roseiflexaceae</taxon>
        <taxon>Roseiflexus</taxon>
    </lineage>
</organism>
<dbReference type="PANTHER" id="PTHR12631">
    <property type="entry name" value="ALPHA-L-IDURONIDASE"/>
    <property type="match status" value="1"/>
</dbReference>
<feature type="region of interest" description="Disordered" evidence="1">
    <location>
        <begin position="40"/>
        <end position="73"/>
    </location>
</feature>
<dbReference type="Gene3D" id="3.20.20.80">
    <property type="entry name" value="Glycosidases"/>
    <property type="match status" value="1"/>
</dbReference>
<name>A7NQS2_ROSCS</name>
<dbReference type="KEGG" id="rca:Rcas_3882"/>
<evidence type="ECO:0000256" key="1">
    <source>
        <dbReference type="SAM" id="MobiDB-lite"/>
    </source>
</evidence>
<dbReference type="GO" id="GO:0004553">
    <property type="term" value="F:hydrolase activity, hydrolyzing O-glycosyl compounds"/>
    <property type="evidence" value="ECO:0007669"/>
    <property type="project" value="TreeGrafter"/>
</dbReference>
<dbReference type="Proteomes" id="UP000000263">
    <property type="component" value="Chromosome"/>
</dbReference>
<dbReference type="STRING" id="383372.Rcas_3882"/>
<dbReference type="EMBL" id="CP000804">
    <property type="protein sequence ID" value="ABU59918.1"/>
    <property type="molecule type" value="Genomic_DNA"/>
</dbReference>
<feature type="compositionally biased region" description="Low complexity" evidence="1">
    <location>
        <begin position="50"/>
        <end position="68"/>
    </location>
</feature>
<accession>A7NQS2</accession>
<dbReference type="HOGENOM" id="CLU_041401_2_0_0"/>
<reference evidence="2 3" key="1">
    <citation type="submission" date="2007-08" db="EMBL/GenBank/DDBJ databases">
        <title>Complete sequence of Roseiflexus castenholzii DSM 13941.</title>
        <authorList>
            <consortium name="US DOE Joint Genome Institute"/>
            <person name="Copeland A."/>
            <person name="Lucas S."/>
            <person name="Lapidus A."/>
            <person name="Barry K."/>
            <person name="Glavina del Rio T."/>
            <person name="Dalin E."/>
            <person name="Tice H."/>
            <person name="Pitluck S."/>
            <person name="Thompson L.S."/>
            <person name="Brettin T."/>
            <person name="Bruce D."/>
            <person name="Detter J.C."/>
            <person name="Han C."/>
            <person name="Tapia R."/>
            <person name="Schmutz J."/>
            <person name="Larimer F."/>
            <person name="Land M."/>
            <person name="Hauser L."/>
            <person name="Kyrpides N."/>
            <person name="Mikhailova N."/>
            <person name="Bryant D.A."/>
            <person name="Hanada S."/>
            <person name="Tsukatani Y."/>
            <person name="Richardson P."/>
        </authorList>
    </citation>
    <scope>NUCLEOTIDE SEQUENCE [LARGE SCALE GENOMIC DNA]</scope>
    <source>
        <strain evidence="3">DSM 13941 / HLO8</strain>
    </source>
</reference>